<evidence type="ECO:0000313" key="4">
    <source>
        <dbReference type="Proteomes" id="UP000325081"/>
    </source>
</evidence>
<dbReference type="Proteomes" id="UP000325081">
    <property type="component" value="Unassembled WGS sequence"/>
</dbReference>
<dbReference type="InterPro" id="IPR036574">
    <property type="entry name" value="Scorpion_toxin-like_sf"/>
</dbReference>
<dbReference type="EMBL" id="BKCP01007737">
    <property type="protein sequence ID" value="GER46975.1"/>
    <property type="molecule type" value="Genomic_DNA"/>
</dbReference>
<feature type="region of interest" description="Disordered" evidence="1">
    <location>
        <begin position="76"/>
        <end position="101"/>
    </location>
</feature>
<dbReference type="Gene3D" id="3.30.30.10">
    <property type="entry name" value="Knottin, scorpion toxin-like"/>
    <property type="match status" value="1"/>
</dbReference>
<proteinExistence type="predicted"/>
<sequence length="101" mass="11283">MEKKLYGTILLFVLLFTHKIMIQCEARSCYARSKQYHGACYFRNHINNCRTMCKDEAFTTGKCVHGSCLCSVKCETSGDPNVHPPPSNEKEGGDEDSEGGD</sequence>
<feature type="signal peptide" evidence="2">
    <location>
        <begin position="1"/>
        <end position="26"/>
    </location>
</feature>
<evidence type="ECO:0000256" key="2">
    <source>
        <dbReference type="SAM" id="SignalP"/>
    </source>
</evidence>
<name>A0A5A7QNN5_STRAF</name>
<keyword evidence="2" id="KW-0732">Signal</keyword>
<accession>A0A5A7QNN5</accession>
<feature type="compositionally biased region" description="Acidic residues" evidence="1">
    <location>
        <begin position="92"/>
        <end position="101"/>
    </location>
</feature>
<reference evidence="4" key="1">
    <citation type="journal article" date="2019" name="Curr. Biol.">
        <title>Genome Sequence of Striga asiatica Provides Insight into the Evolution of Plant Parasitism.</title>
        <authorList>
            <person name="Yoshida S."/>
            <person name="Kim S."/>
            <person name="Wafula E.K."/>
            <person name="Tanskanen J."/>
            <person name="Kim Y.M."/>
            <person name="Honaas L."/>
            <person name="Yang Z."/>
            <person name="Spallek T."/>
            <person name="Conn C.E."/>
            <person name="Ichihashi Y."/>
            <person name="Cheong K."/>
            <person name="Cui S."/>
            <person name="Der J.P."/>
            <person name="Gundlach H."/>
            <person name="Jiao Y."/>
            <person name="Hori C."/>
            <person name="Ishida J.K."/>
            <person name="Kasahara H."/>
            <person name="Kiba T."/>
            <person name="Kim M.S."/>
            <person name="Koo N."/>
            <person name="Laohavisit A."/>
            <person name="Lee Y.H."/>
            <person name="Lumba S."/>
            <person name="McCourt P."/>
            <person name="Mortimer J.C."/>
            <person name="Mutuku J.M."/>
            <person name="Nomura T."/>
            <person name="Sasaki-Sekimoto Y."/>
            <person name="Seto Y."/>
            <person name="Wang Y."/>
            <person name="Wakatake T."/>
            <person name="Sakakibara H."/>
            <person name="Demura T."/>
            <person name="Yamaguchi S."/>
            <person name="Yoneyama K."/>
            <person name="Manabe R.I."/>
            <person name="Nelson D.C."/>
            <person name="Schulman A.H."/>
            <person name="Timko M.P."/>
            <person name="dePamphilis C.W."/>
            <person name="Choi D."/>
            <person name="Shirasu K."/>
        </authorList>
    </citation>
    <scope>NUCLEOTIDE SEQUENCE [LARGE SCALE GENOMIC DNA]</scope>
    <source>
        <strain evidence="4">cv. UVA1</strain>
    </source>
</reference>
<evidence type="ECO:0000256" key="1">
    <source>
        <dbReference type="SAM" id="MobiDB-lite"/>
    </source>
</evidence>
<comment type="caution">
    <text evidence="3">The sequence shown here is derived from an EMBL/GenBank/DDBJ whole genome shotgun (WGS) entry which is preliminary data.</text>
</comment>
<dbReference type="AlphaFoldDB" id="A0A5A7QNN5"/>
<gene>
    <name evidence="3" type="ORF">STAS_24039</name>
</gene>
<evidence type="ECO:0000313" key="3">
    <source>
        <dbReference type="EMBL" id="GER46975.1"/>
    </source>
</evidence>
<dbReference type="SUPFAM" id="SSF57095">
    <property type="entry name" value="Scorpion toxin-like"/>
    <property type="match status" value="1"/>
</dbReference>
<organism evidence="3 4">
    <name type="scientific">Striga asiatica</name>
    <name type="common">Asiatic witchweed</name>
    <name type="synonym">Buchnera asiatica</name>
    <dbReference type="NCBI Taxonomy" id="4170"/>
    <lineage>
        <taxon>Eukaryota</taxon>
        <taxon>Viridiplantae</taxon>
        <taxon>Streptophyta</taxon>
        <taxon>Embryophyta</taxon>
        <taxon>Tracheophyta</taxon>
        <taxon>Spermatophyta</taxon>
        <taxon>Magnoliopsida</taxon>
        <taxon>eudicotyledons</taxon>
        <taxon>Gunneridae</taxon>
        <taxon>Pentapetalae</taxon>
        <taxon>asterids</taxon>
        <taxon>lamiids</taxon>
        <taxon>Lamiales</taxon>
        <taxon>Orobanchaceae</taxon>
        <taxon>Buchnereae</taxon>
        <taxon>Striga</taxon>
    </lineage>
</organism>
<keyword evidence="4" id="KW-1185">Reference proteome</keyword>
<protein>
    <submittedName>
        <fullName evidence="3">Defensin-like protein</fullName>
    </submittedName>
</protein>
<dbReference type="OrthoDB" id="683455at2759"/>
<feature type="chain" id="PRO_5023080637" evidence="2">
    <location>
        <begin position="27"/>
        <end position="101"/>
    </location>
</feature>